<evidence type="ECO:0000313" key="2">
    <source>
        <dbReference type="EMBL" id="TCV01334.1"/>
    </source>
</evidence>
<sequence length="91" mass="10074">MKRAIEHNASASRFEWTEDGHLCILEYVLSGSTMDITHTLVPPEAGGRGIAADLANAALDTARENGWRVIPSCSYVAVHIRRHKQYQDLLA</sequence>
<dbReference type="InterPro" id="IPR045057">
    <property type="entry name" value="Gcn5-rel_NAT"/>
</dbReference>
<name>A0A4R3VCI4_9BURK</name>
<dbReference type="SUPFAM" id="SSF55729">
    <property type="entry name" value="Acyl-CoA N-acyltransferases (Nat)"/>
    <property type="match status" value="1"/>
</dbReference>
<dbReference type="Proteomes" id="UP000294692">
    <property type="component" value="Unassembled WGS sequence"/>
</dbReference>
<dbReference type="InterPro" id="IPR016181">
    <property type="entry name" value="Acyl_CoA_acyltransferase"/>
</dbReference>
<comment type="caution">
    <text evidence="2">The sequence shown here is derived from an EMBL/GenBank/DDBJ whole genome shotgun (WGS) entry which is preliminary data.</text>
</comment>
<dbReference type="PANTHER" id="PTHR31435:SF9">
    <property type="entry name" value="PROTEIN NATD1"/>
    <property type="match status" value="1"/>
</dbReference>
<dbReference type="EMBL" id="SMBX01000002">
    <property type="protein sequence ID" value="TCV01334.1"/>
    <property type="molecule type" value="Genomic_DNA"/>
</dbReference>
<reference evidence="2 3" key="1">
    <citation type="submission" date="2019-03" db="EMBL/GenBank/DDBJ databases">
        <title>Genomic Encyclopedia of Type Strains, Phase IV (KMG-IV): sequencing the most valuable type-strain genomes for metagenomic binning, comparative biology and taxonomic classification.</title>
        <authorList>
            <person name="Goeker M."/>
        </authorList>
    </citation>
    <scope>NUCLEOTIDE SEQUENCE [LARGE SCALE GENOMIC DNA]</scope>
    <source>
        <strain evidence="2 3">DSM 100048</strain>
    </source>
</reference>
<accession>A0A4R3VCI4</accession>
<dbReference type="OrthoDB" id="9813275at2"/>
<evidence type="ECO:0000259" key="1">
    <source>
        <dbReference type="PROSITE" id="PS51729"/>
    </source>
</evidence>
<dbReference type="PROSITE" id="PS51729">
    <property type="entry name" value="GNAT_YJDJ"/>
    <property type="match status" value="1"/>
</dbReference>
<evidence type="ECO:0000313" key="3">
    <source>
        <dbReference type="Proteomes" id="UP000294692"/>
    </source>
</evidence>
<dbReference type="Pfam" id="PF14542">
    <property type="entry name" value="Acetyltransf_CG"/>
    <property type="match status" value="1"/>
</dbReference>
<protein>
    <recommendedName>
        <fullName evidence="1">N-acetyltransferase domain-containing protein</fullName>
    </recommendedName>
</protein>
<dbReference type="AlphaFoldDB" id="A0A4R3VCI4"/>
<organism evidence="2 3">
    <name type="scientific">Paracandidimonas soli</name>
    <dbReference type="NCBI Taxonomy" id="1917182"/>
    <lineage>
        <taxon>Bacteria</taxon>
        <taxon>Pseudomonadati</taxon>
        <taxon>Pseudomonadota</taxon>
        <taxon>Betaproteobacteria</taxon>
        <taxon>Burkholderiales</taxon>
        <taxon>Alcaligenaceae</taxon>
        <taxon>Paracandidimonas</taxon>
    </lineage>
</organism>
<dbReference type="PANTHER" id="PTHR31435">
    <property type="entry name" value="PROTEIN NATD1"/>
    <property type="match status" value="1"/>
</dbReference>
<dbReference type="RefSeq" id="WP_132473777.1">
    <property type="nucleotide sequence ID" value="NZ_JBHRVM010000001.1"/>
</dbReference>
<dbReference type="InterPro" id="IPR031165">
    <property type="entry name" value="GNAT_YJDJ"/>
</dbReference>
<gene>
    <name evidence="2" type="ORF">EV686_10242</name>
</gene>
<proteinExistence type="predicted"/>
<keyword evidence="3" id="KW-1185">Reference proteome</keyword>
<dbReference type="Gene3D" id="3.40.630.30">
    <property type="match status" value="1"/>
</dbReference>
<feature type="domain" description="N-acetyltransferase" evidence="1">
    <location>
        <begin position="6"/>
        <end position="91"/>
    </location>
</feature>